<evidence type="ECO:0000313" key="1">
    <source>
        <dbReference type="EMBL" id="KAF5850668.1"/>
    </source>
</evidence>
<dbReference type="AlphaFoldDB" id="A0A8H6DWP4"/>
<proteinExistence type="predicted"/>
<reference evidence="1" key="1">
    <citation type="submission" date="2019-11" db="EMBL/GenBank/DDBJ databases">
        <title>Bipolaris sorokiniana Genome sequencing.</title>
        <authorList>
            <person name="Wang H."/>
        </authorList>
    </citation>
    <scope>NUCLEOTIDE SEQUENCE</scope>
</reference>
<dbReference type="EMBL" id="WNKQ01000006">
    <property type="protein sequence ID" value="KAF5850668.1"/>
    <property type="molecule type" value="Genomic_DNA"/>
</dbReference>
<comment type="caution">
    <text evidence="1">The sequence shown here is derived from an EMBL/GenBank/DDBJ whole genome shotgun (WGS) entry which is preliminary data.</text>
</comment>
<accession>A0A8H6DWP4</accession>
<organism evidence="1 2">
    <name type="scientific">Cochliobolus sativus</name>
    <name type="common">Common root rot and spot blotch fungus</name>
    <name type="synonym">Bipolaris sorokiniana</name>
    <dbReference type="NCBI Taxonomy" id="45130"/>
    <lineage>
        <taxon>Eukaryota</taxon>
        <taxon>Fungi</taxon>
        <taxon>Dikarya</taxon>
        <taxon>Ascomycota</taxon>
        <taxon>Pezizomycotina</taxon>
        <taxon>Dothideomycetes</taxon>
        <taxon>Pleosporomycetidae</taxon>
        <taxon>Pleosporales</taxon>
        <taxon>Pleosporineae</taxon>
        <taxon>Pleosporaceae</taxon>
        <taxon>Bipolaris</taxon>
    </lineage>
</organism>
<dbReference type="Proteomes" id="UP000624244">
    <property type="component" value="Unassembled WGS sequence"/>
</dbReference>
<sequence length="177" mass="18720">MPTLPVPPAALVAFPPPSAAKVSVVARHTVAASTASPRPFLSTLTFSIHPGPHSPSIPASSTLIQLPGPQPSPYCGLRSSDHLSRAFFHRANPKVSVSLSLLVTGYLLGKDSRPSTVSNRSFSFPPVTFIHHRTGLFRELAWTIIQTASIPTDHCASYMFALAIGRPAAVAYASVVA</sequence>
<evidence type="ECO:0000313" key="2">
    <source>
        <dbReference type="Proteomes" id="UP000624244"/>
    </source>
</evidence>
<protein>
    <submittedName>
        <fullName evidence="1">Uncharacterized protein</fullName>
    </submittedName>
</protein>
<gene>
    <name evidence="1" type="ORF">GGP41_010304</name>
</gene>
<name>A0A8H6DWP4_COCSA</name>